<dbReference type="Proteomes" id="UP000054549">
    <property type="component" value="Unassembled WGS sequence"/>
</dbReference>
<gene>
    <name evidence="1" type="ORF">M378DRAFT_166223</name>
</gene>
<sequence length="78" mass="8828">MILAFFDDFDAIRIPSVPCQKHSSEAQSDAPHNSCRFCVILSFCFRQACNDRRMLRMAVYMDGIESNASAFEDGLMQA</sequence>
<accession>A0A0C2X073</accession>
<protein>
    <submittedName>
        <fullName evidence="1">Uncharacterized protein</fullName>
    </submittedName>
</protein>
<organism evidence="1 2">
    <name type="scientific">Amanita muscaria (strain Koide BX008)</name>
    <dbReference type="NCBI Taxonomy" id="946122"/>
    <lineage>
        <taxon>Eukaryota</taxon>
        <taxon>Fungi</taxon>
        <taxon>Dikarya</taxon>
        <taxon>Basidiomycota</taxon>
        <taxon>Agaricomycotina</taxon>
        <taxon>Agaricomycetes</taxon>
        <taxon>Agaricomycetidae</taxon>
        <taxon>Agaricales</taxon>
        <taxon>Pluteineae</taxon>
        <taxon>Amanitaceae</taxon>
        <taxon>Amanita</taxon>
    </lineage>
</organism>
<dbReference type="HOGENOM" id="CLU_2621530_0_0_1"/>
<dbReference type="EMBL" id="KN818276">
    <property type="protein sequence ID" value="KIL62068.1"/>
    <property type="molecule type" value="Genomic_DNA"/>
</dbReference>
<dbReference type="AlphaFoldDB" id="A0A0C2X073"/>
<keyword evidence="2" id="KW-1185">Reference proteome</keyword>
<evidence type="ECO:0000313" key="2">
    <source>
        <dbReference type="Proteomes" id="UP000054549"/>
    </source>
</evidence>
<name>A0A0C2X073_AMAMK</name>
<proteinExistence type="predicted"/>
<evidence type="ECO:0000313" key="1">
    <source>
        <dbReference type="EMBL" id="KIL62068.1"/>
    </source>
</evidence>
<reference evidence="1 2" key="1">
    <citation type="submission" date="2014-04" db="EMBL/GenBank/DDBJ databases">
        <title>Evolutionary Origins and Diversification of the Mycorrhizal Mutualists.</title>
        <authorList>
            <consortium name="DOE Joint Genome Institute"/>
            <consortium name="Mycorrhizal Genomics Consortium"/>
            <person name="Kohler A."/>
            <person name="Kuo A."/>
            <person name="Nagy L.G."/>
            <person name="Floudas D."/>
            <person name="Copeland A."/>
            <person name="Barry K.W."/>
            <person name="Cichocki N."/>
            <person name="Veneault-Fourrey C."/>
            <person name="LaButti K."/>
            <person name="Lindquist E.A."/>
            <person name="Lipzen A."/>
            <person name="Lundell T."/>
            <person name="Morin E."/>
            <person name="Murat C."/>
            <person name="Riley R."/>
            <person name="Ohm R."/>
            <person name="Sun H."/>
            <person name="Tunlid A."/>
            <person name="Henrissat B."/>
            <person name="Grigoriev I.V."/>
            <person name="Hibbett D.S."/>
            <person name="Martin F."/>
        </authorList>
    </citation>
    <scope>NUCLEOTIDE SEQUENCE [LARGE SCALE GENOMIC DNA]</scope>
    <source>
        <strain evidence="1 2">Koide BX008</strain>
    </source>
</reference>
<dbReference type="InParanoid" id="A0A0C2X073"/>